<organism evidence="1 2">
    <name type="scientific">Candidatus Woesebacteria bacterium GW2011_GWB1_39_12</name>
    <dbReference type="NCBI Taxonomy" id="1618574"/>
    <lineage>
        <taxon>Bacteria</taxon>
        <taxon>Candidatus Woeseibacteriota</taxon>
    </lineage>
</organism>
<sequence>MAENTIEIIQGISQVMANKHDGCVDESGEPILIGLRREEPVSIHDKRIMDGFGVNINGNKLKLSYHGQISLKEVYETKFEEKITDIIEQCAAFLKREYKKVTKKALGLKMIGEPTVRVEHMNKTRSWVLANCIYELIGLDGMSSVDETAKERLDAVTKNWAAMRKKQ</sequence>
<name>A0A0G0M1G5_9BACT</name>
<proteinExistence type="predicted"/>
<evidence type="ECO:0000313" key="2">
    <source>
        <dbReference type="Proteomes" id="UP000033881"/>
    </source>
</evidence>
<gene>
    <name evidence="1" type="ORF">UT24_C0053G0004</name>
</gene>
<comment type="caution">
    <text evidence="1">The sequence shown here is derived from an EMBL/GenBank/DDBJ whole genome shotgun (WGS) entry which is preliminary data.</text>
</comment>
<dbReference type="EMBL" id="LBWB01000053">
    <property type="protein sequence ID" value="KKQ97097.1"/>
    <property type="molecule type" value="Genomic_DNA"/>
</dbReference>
<accession>A0A0G0M1G5</accession>
<protein>
    <submittedName>
        <fullName evidence="1">Uncharacterized protein</fullName>
    </submittedName>
</protein>
<evidence type="ECO:0000313" key="1">
    <source>
        <dbReference type="EMBL" id="KKQ97097.1"/>
    </source>
</evidence>
<reference evidence="1 2" key="1">
    <citation type="journal article" date="2015" name="Nature">
        <title>rRNA introns, odd ribosomes, and small enigmatic genomes across a large radiation of phyla.</title>
        <authorList>
            <person name="Brown C.T."/>
            <person name="Hug L.A."/>
            <person name="Thomas B.C."/>
            <person name="Sharon I."/>
            <person name="Castelle C.J."/>
            <person name="Singh A."/>
            <person name="Wilkins M.J."/>
            <person name="Williams K.H."/>
            <person name="Banfield J.F."/>
        </authorList>
    </citation>
    <scope>NUCLEOTIDE SEQUENCE [LARGE SCALE GENOMIC DNA]</scope>
</reference>
<dbReference type="Proteomes" id="UP000033881">
    <property type="component" value="Unassembled WGS sequence"/>
</dbReference>
<dbReference type="STRING" id="1618574.UT24_C0053G0004"/>
<dbReference type="AlphaFoldDB" id="A0A0G0M1G5"/>